<accession>A0AAD9HBN4</accession>
<dbReference type="Proteomes" id="UP001232148">
    <property type="component" value="Unassembled WGS sequence"/>
</dbReference>
<organism evidence="2 3">
    <name type="scientific">Colletotrichum zoysiae</name>
    <dbReference type="NCBI Taxonomy" id="1216348"/>
    <lineage>
        <taxon>Eukaryota</taxon>
        <taxon>Fungi</taxon>
        <taxon>Dikarya</taxon>
        <taxon>Ascomycota</taxon>
        <taxon>Pezizomycotina</taxon>
        <taxon>Sordariomycetes</taxon>
        <taxon>Hypocreomycetidae</taxon>
        <taxon>Glomerellales</taxon>
        <taxon>Glomerellaceae</taxon>
        <taxon>Colletotrichum</taxon>
        <taxon>Colletotrichum graminicola species complex</taxon>
    </lineage>
</organism>
<gene>
    <name evidence="2" type="ORF">LX32DRAFT_39787</name>
</gene>
<feature type="region of interest" description="Disordered" evidence="1">
    <location>
        <begin position="131"/>
        <end position="167"/>
    </location>
</feature>
<keyword evidence="3" id="KW-1185">Reference proteome</keyword>
<evidence type="ECO:0000313" key="3">
    <source>
        <dbReference type="Proteomes" id="UP001232148"/>
    </source>
</evidence>
<reference evidence="2" key="1">
    <citation type="submission" date="2021-06" db="EMBL/GenBank/DDBJ databases">
        <title>Comparative genomics, transcriptomics and evolutionary studies reveal genomic signatures of adaptation to plant cell wall in hemibiotrophic fungi.</title>
        <authorList>
            <consortium name="DOE Joint Genome Institute"/>
            <person name="Baroncelli R."/>
            <person name="Diaz J.F."/>
            <person name="Benocci T."/>
            <person name="Peng M."/>
            <person name="Battaglia E."/>
            <person name="Haridas S."/>
            <person name="Andreopoulos W."/>
            <person name="Labutti K."/>
            <person name="Pangilinan J."/>
            <person name="Floch G.L."/>
            <person name="Makela M.R."/>
            <person name="Henrissat B."/>
            <person name="Grigoriev I.V."/>
            <person name="Crouch J.A."/>
            <person name="De Vries R.P."/>
            <person name="Sukno S.A."/>
            <person name="Thon M.R."/>
        </authorList>
    </citation>
    <scope>NUCLEOTIDE SEQUENCE</scope>
    <source>
        <strain evidence="2">MAFF235873</strain>
    </source>
</reference>
<comment type="caution">
    <text evidence="2">The sequence shown here is derived from an EMBL/GenBank/DDBJ whole genome shotgun (WGS) entry which is preliminary data.</text>
</comment>
<proteinExistence type="predicted"/>
<evidence type="ECO:0000313" key="2">
    <source>
        <dbReference type="EMBL" id="KAK2025883.1"/>
    </source>
</evidence>
<protein>
    <submittedName>
        <fullName evidence="2">Uncharacterized protein</fullName>
    </submittedName>
</protein>
<evidence type="ECO:0000256" key="1">
    <source>
        <dbReference type="SAM" id="MobiDB-lite"/>
    </source>
</evidence>
<sequence length="188" mass="21172">MRWLTRAVGFVNLQVLKWYSVTVAVNKAFFSSSSSSSSFRLHVVVVGVQSVRDPCSRLTYPKVWAAGSLIRYGHHSRWMDGDGQKRVLWARTTAATARHGENTARWPFSSRRRKGGKSTFRLLACLLQDKTDDGKGRLDGSTVAPPPPPDSGLTTQHEHPPPLPSTEAIPHRELVWFFFWSQQQQQDA</sequence>
<dbReference type="AlphaFoldDB" id="A0AAD9HBN4"/>
<dbReference type="EMBL" id="MU842926">
    <property type="protein sequence ID" value="KAK2025883.1"/>
    <property type="molecule type" value="Genomic_DNA"/>
</dbReference>
<name>A0AAD9HBN4_9PEZI</name>